<dbReference type="RefSeq" id="WP_145175737.1">
    <property type="nucleotide sequence ID" value="NZ_CP037422.1"/>
</dbReference>
<evidence type="ECO:0000313" key="2">
    <source>
        <dbReference type="EMBL" id="QDU09471.1"/>
    </source>
</evidence>
<dbReference type="Proteomes" id="UP000318384">
    <property type="component" value="Chromosome"/>
</dbReference>
<gene>
    <name evidence="2" type="ORF">V202x_28460</name>
</gene>
<evidence type="ECO:0000256" key="1">
    <source>
        <dbReference type="SAM" id="Phobius"/>
    </source>
</evidence>
<evidence type="ECO:0000313" key="3">
    <source>
        <dbReference type="Proteomes" id="UP000318384"/>
    </source>
</evidence>
<proteinExistence type="predicted"/>
<name>A0A517WW28_9PLAN</name>
<sequence>MIDLIREFVSASAAVPSSLLFYFTLSYSFRWFMRATRYDPRSIDGHYVEGELESNFLDDENYQNFRED</sequence>
<keyword evidence="1" id="KW-1133">Transmembrane helix</keyword>
<dbReference type="EMBL" id="CP037422">
    <property type="protein sequence ID" value="QDU09471.1"/>
    <property type="molecule type" value="Genomic_DNA"/>
</dbReference>
<protein>
    <submittedName>
        <fullName evidence="2">Uncharacterized protein</fullName>
    </submittedName>
</protein>
<keyword evidence="1" id="KW-0472">Membrane</keyword>
<keyword evidence="3" id="KW-1185">Reference proteome</keyword>
<dbReference type="AlphaFoldDB" id="A0A517WW28"/>
<accession>A0A517WW28</accession>
<reference evidence="2 3" key="1">
    <citation type="submission" date="2019-03" db="EMBL/GenBank/DDBJ databases">
        <title>Deep-cultivation of Planctomycetes and their phenomic and genomic characterization uncovers novel biology.</title>
        <authorList>
            <person name="Wiegand S."/>
            <person name="Jogler M."/>
            <person name="Boedeker C."/>
            <person name="Pinto D."/>
            <person name="Vollmers J."/>
            <person name="Rivas-Marin E."/>
            <person name="Kohn T."/>
            <person name="Peeters S.H."/>
            <person name="Heuer A."/>
            <person name="Rast P."/>
            <person name="Oberbeckmann S."/>
            <person name="Bunk B."/>
            <person name="Jeske O."/>
            <person name="Meyerdierks A."/>
            <person name="Storesund J.E."/>
            <person name="Kallscheuer N."/>
            <person name="Luecker S."/>
            <person name="Lage O.M."/>
            <person name="Pohl T."/>
            <person name="Merkel B.J."/>
            <person name="Hornburger P."/>
            <person name="Mueller R.-W."/>
            <person name="Bruemmer F."/>
            <person name="Labrenz M."/>
            <person name="Spormann A.M."/>
            <person name="Op den Camp H."/>
            <person name="Overmann J."/>
            <person name="Amann R."/>
            <person name="Jetten M.S.M."/>
            <person name="Mascher T."/>
            <person name="Medema M.H."/>
            <person name="Devos D.P."/>
            <person name="Kaster A.-K."/>
            <person name="Ovreas L."/>
            <person name="Rohde M."/>
            <person name="Galperin M.Y."/>
            <person name="Jogler C."/>
        </authorList>
    </citation>
    <scope>NUCLEOTIDE SEQUENCE [LARGE SCALE GENOMIC DNA]</scope>
    <source>
        <strain evidence="2 3">V202</strain>
    </source>
</reference>
<organism evidence="2 3">
    <name type="scientific">Gimesia aquarii</name>
    <dbReference type="NCBI Taxonomy" id="2527964"/>
    <lineage>
        <taxon>Bacteria</taxon>
        <taxon>Pseudomonadati</taxon>
        <taxon>Planctomycetota</taxon>
        <taxon>Planctomycetia</taxon>
        <taxon>Planctomycetales</taxon>
        <taxon>Planctomycetaceae</taxon>
        <taxon>Gimesia</taxon>
    </lineage>
</organism>
<keyword evidence="1" id="KW-0812">Transmembrane</keyword>
<feature type="transmembrane region" description="Helical" evidence="1">
    <location>
        <begin position="12"/>
        <end position="32"/>
    </location>
</feature>